<name>A0A109D035_AGRVI</name>
<evidence type="ECO:0000313" key="8">
    <source>
        <dbReference type="Proteomes" id="UP000440716"/>
    </source>
</evidence>
<evidence type="ECO:0000313" key="4">
    <source>
        <dbReference type="EMBL" id="MUZ72173.1"/>
    </source>
</evidence>
<dbReference type="Proteomes" id="UP000436911">
    <property type="component" value="Unassembled WGS sequence"/>
</dbReference>
<comment type="caution">
    <text evidence="5">The sequence shown here is derived from an EMBL/GenBank/DDBJ whole genome shotgun (WGS) entry which is preliminary data.</text>
</comment>
<accession>A0A109D035</accession>
<dbReference type="EMBL" id="WPHM01000012">
    <property type="protein sequence ID" value="MUZ59755.1"/>
    <property type="molecule type" value="Genomic_DNA"/>
</dbReference>
<evidence type="ECO:0000313" key="9">
    <source>
        <dbReference type="Proteomes" id="UP000477951"/>
    </source>
</evidence>
<dbReference type="EMBL" id="WPHU01000008">
    <property type="protein sequence ID" value="MVA58458.1"/>
    <property type="molecule type" value="Genomic_DNA"/>
</dbReference>
<dbReference type="RefSeq" id="WP_060715716.1">
    <property type="nucleotide sequence ID" value="NZ_AP023268.1"/>
</dbReference>
<dbReference type="Proteomes" id="UP000477951">
    <property type="component" value="Unassembled WGS sequence"/>
</dbReference>
<reference evidence="6 8" key="2">
    <citation type="submission" date="2019-12" db="EMBL/GenBank/DDBJ databases">
        <title>Whole-genome sequencing of Allorhizobium vitis.</title>
        <authorList>
            <person name="Gan H.M."/>
            <person name="Szegedi E."/>
            <person name="Burr T."/>
            <person name="Savka M.A."/>
        </authorList>
    </citation>
    <scope>NUCLEOTIDE SEQUENCE [LARGE SCALE GENOMIC DNA]</scope>
    <source>
        <strain evidence="5 8">CG415</strain>
        <strain evidence="4 9">CG516</strain>
        <strain evidence="3 6">CG989</strain>
    </source>
</reference>
<sequence length="63" mass="6486">MPTTIPERPEGAPRGPQGTPGIPDRKQDGAVKPPIQDQGDTKNPNDPVPSPPLLPIGDPAGMA</sequence>
<dbReference type="AlphaFoldDB" id="A0A109D035"/>
<dbReference type="Proteomes" id="UP000440716">
    <property type="component" value="Unassembled WGS sequence"/>
</dbReference>
<reference evidence="2 7" key="1">
    <citation type="submission" date="2018-08" db="EMBL/GenBank/DDBJ databases">
        <title>Genome sequencing of Agrobacterium vitis strain ICMP 10754.</title>
        <authorList>
            <person name="Visnovsky S.B."/>
            <person name="Pitman A.R."/>
        </authorList>
    </citation>
    <scope>NUCLEOTIDE SEQUENCE [LARGE SCALE GENOMIC DNA]</scope>
    <source>
        <strain evidence="2 7">ICMP 10754</strain>
    </source>
</reference>
<evidence type="ECO:0000313" key="6">
    <source>
        <dbReference type="Proteomes" id="UP000436692"/>
    </source>
</evidence>
<evidence type="ECO:0000313" key="7">
    <source>
        <dbReference type="Proteomes" id="UP000436911"/>
    </source>
</evidence>
<protein>
    <submittedName>
        <fullName evidence="5">Uncharacterized protein</fullName>
    </submittedName>
</protein>
<dbReference type="EMBL" id="WPHR01000003">
    <property type="protein sequence ID" value="MUZ72173.1"/>
    <property type="molecule type" value="Genomic_DNA"/>
</dbReference>
<evidence type="ECO:0000313" key="2">
    <source>
        <dbReference type="EMBL" id="KAA3532438.1"/>
    </source>
</evidence>
<evidence type="ECO:0000256" key="1">
    <source>
        <dbReference type="SAM" id="MobiDB-lite"/>
    </source>
</evidence>
<dbReference type="OrthoDB" id="8279425at2"/>
<gene>
    <name evidence="2" type="ORF">DXT89_03695</name>
    <name evidence="5" type="ORF">GOZ88_20335</name>
    <name evidence="4" type="ORF">GOZ90_05705</name>
    <name evidence="3" type="ORF">GOZ95_20145</name>
</gene>
<proteinExistence type="predicted"/>
<evidence type="ECO:0000313" key="5">
    <source>
        <dbReference type="EMBL" id="MVA58458.1"/>
    </source>
</evidence>
<organism evidence="5 8">
    <name type="scientific">Agrobacterium vitis</name>
    <name type="common">Rhizobium vitis</name>
    <dbReference type="NCBI Taxonomy" id="373"/>
    <lineage>
        <taxon>Bacteria</taxon>
        <taxon>Pseudomonadati</taxon>
        <taxon>Pseudomonadota</taxon>
        <taxon>Alphaproteobacteria</taxon>
        <taxon>Hyphomicrobiales</taxon>
        <taxon>Rhizobiaceae</taxon>
        <taxon>Rhizobium/Agrobacterium group</taxon>
        <taxon>Agrobacterium</taxon>
    </lineage>
</organism>
<feature type="region of interest" description="Disordered" evidence="1">
    <location>
        <begin position="1"/>
        <end position="63"/>
    </location>
</feature>
<dbReference type="Proteomes" id="UP000436692">
    <property type="component" value="Unassembled WGS sequence"/>
</dbReference>
<evidence type="ECO:0000313" key="3">
    <source>
        <dbReference type="EMBL" id="MUZ59755.1"/>
    </source>
</evidence>
<dbReference type="EMBL" id="QUSG01000001">
    <property type="protein sequence ID" value="KAA3532438.1"/>
    <property type="molecule type" value="Genomic_DNA"/>
</dbReference>
<dbReference type="GeneID" id="60682379"/>